<sequence>MEKLEEPFNKECLFIKNGVILLFYVNDILLFYDKATKQATFKEIEKGLMRKYKLRKMKKFKWFLNIRITCDCAQRKIWLYQDSQITKMASKFRINATNNVKTPISGNIKASTEQATNEEIHAYQELVGSALYVAVITRVDVAKAVNELAKHTKNPSKAHF</sequence>
<evidence type="ECO:0000313" key="1">
    <source>
        <dbReference type="EMBL" id="EED11466.1"/>
    </source>
</evidence>
<dbReference type="AlphaFoldDB" id="B8MVF8"/>
<dbReference type="RefSeq" id="XP_002488782.1">
    <property type="nucleotide sequence ID" value="XM_002488737.1"/>
</dbReference>
<dbReference type="HOGENOM" id="CLU_1653317_0_0_1"/>
<protein>
    <recommendedName>
        <fullName evidence="3">Reverse transcriptase Ty1/copia-type domain-containing protein</fullName>
    </recommendedName>
</protein>
<reference evidence="2" key="1">
    <citation type="journal article" date="2015" name="Genome Announc.">
        <title>Genome sequence of the AIDS-associated pathogen Penicillium marneffei (ATCC18224) and its near taxonomic relative Talaromyces stipitatus (ATCC10500).</title>
        <authorList>
            <person name="Nierman W.C."/>
            <person name="Fedorova-Abrams N.D."/>
            <person name="Andrianopoulos A."/>
        </authorList>
    </citation>
    <scope>NUCLEOTIDE SEQUENCE [LARGE SCALE GENOMIC DNA]</scope>
    <source>
        <strain evidence="2">ATCC 10500 / CBS 375.48 / QM 6759 / NRRL 1006</strain>
    </source>
</reference>
<evidence type="ECO:0008006" key="3">
    <source>
        <dbReference type="Google" id="ProtNLM"/>
    </source>
</evidence>
<name>B8MVF8_TALSN</name>
<evidence type="ECO:0000313" key="2">
    <source>
        <dbReference type="Proteomes" id="UP000001745"/>
    </source>
</evidence>
<dbReference type="EMBL" id="EQ962663">
    <property type="protein sequence ID" value="EED11466.1"/>
    <property type="molecule type" value="Genomic_DNA"/>
</dbReference>
<dbReference type="OrthoDB" id="4356562at2759"/>
<dbReference type="STRING" id="441959.B8MVF8"/>
<gene>
    <name evidence="1" type="ORF">TSTA_007560</name>
</gene>
<dbReference type="VEuPathDB" id="FungiDB:TSTA_007560"/>
<dbReference type="PhylomeDB" id="B8MVF8"/>
<proteinExistence type="predicted"/>
<accession>B8MVF8</accession>
<organism evidence="1 2">
    <name type="scientific">Talaromyces stipitatus (strain ATCC 10500 / CBS 375.48 / QM 6759 / NRRL 1006)</name>
    <name type="common">Penicillium stipitatum</name>
    <dbReference type="NCBI Taxonomy" id="441959"/>
    <lineage>
        <taxon>Eukaryota</taxon>
        <taxon>Fungi</taxon>
        <taxon>Dikarya</taxon>
        <taxon>Ascomycota</taxon>
        <taxon>Pezizomycotina</taxon>
        <taxon>Eurotiomycetes</taxon>
        <taxon>Eurotiomycetidae</taxon>
        <taxon>Eurotiales</taxon>
        <taxon>Trichocomaceae</taxon>
        <taxon>Talaromyces</taxon>
        <taxon>Talaromyces sect. Talaromyces</taxon>
    </lineage>
</organism>
<dbReference type="GeneID" id="8103285"/>
<dbReference type="InParanoid" id="B8MVF8"/>
<keyword evidence="2" id="KW-1185">Reference proteome</keyword>
<dbReference type="Proteomes" id="UP000001745">
    <property type="component" value="Unassembled WGS sequence"/>
</dbReference>
<dbReference type="eggNOG" id="KOG0017">
    <property type="taxonomic scope" value="Eukaryota"/>
</dbReference>